<dbReference type="EMBL" id="JBHTHU010000020">
    <property type="protein sequence ID" value="MFD0751525.1"/>
    <property type="molecule type" value="Genomic_DNA"/>
</dbReference>
<organism evidence="4 5">
    <name type="scientific">Mucilaginibacter calamicampi</name>
    <dbReference type="NCBI Taxonomy" id="1302352"/>
    <lineage>
        <taxon>Bacteria</taxon>
        <taxon>Pseudomonadati</taxon>
        <taxon>Bacteroidota</taxon>
        <taxon>Sphingobacteriia</taxon>
        <taxon>Sphingobacteriales</taxon>
        <taxon>Sphingobacteriaceae</taxon>
        <taxon>Mucilaginibacter</taxon>
    </lineage>
</organism>
<evidence type="ECO:0000259" key="3">
    <source>
        <dbReference type="Pfam" id="PF13439"/>
    </source>
</evidence>
<keyword evidence="5" id="KW-1185">Reference proteome</keyword>
<accession>A0ABW2Z0Y9</accession>
<dbReference type="Pfam" id="PF13439">
    <property type="entry name" value="Glyco_transf_4"/>
    <property type="match status" value="1"/>
</dbReference>
<dbReference type="RefSeq" id="WP_377101796.1">
    <property type="nucleotide sequence ID" value="NZ_JBHTHU010000020.1"/>
</dbReference>
<dbReference type="Gene3D" id="3.40.50.2000">
    <property type="entry name" value="Glycogen Phosphorylase B"/>
    <property type="match status" value="2"/>
</dbReference>
<evidence type="ECO:0000259" key="2">
    <source>
        <dbReference type="Pfam" id="PF00534"/>
    </source>
</evidence>
<dbReference type="Proteomes" id="UP001596958">
    <property type="component" value="Unassembled WGS sequence"/>
</dbReference>
<dbReference type="InterPro" id="IPR028098">
    <property type="entry name" value="Glyco_trans_4-like_N"/>
</dbReference>
<dbReference type="PANTHER" id="PTHR46401">
    <property type="entry name" value="GLYCOSYLTRANSFERASE WBBK-RELATED"/>
    <property type="match status" value="1"/>
</dbReference>
<evidence type="ECO:0000313" key="5">
    <source>
        <dbReference type="Proteomes" id="UP001596958"/>
    </source>
</evidence>
<dbReference type="SUPFAM" id="SSF53756">
    <property type="entry name" value="UDP-Glycosyltransferase/glycogen phosphorylase"/>
    <property type="match status" value="1"/>
</dbReference>
<feature type="domain" description="Glycosyl transferase family 1" evidence="2">
    <location>
        <begin position="184"/>
        <end position="341"/>
    </location>
</feature>
<dbReference type="PANTHER" id="PTHR46401:SF2">
    <property type="entry name" value="GLYCOSYLTRANSFERASE WBBK-RELATED"/>
    <property type="match status" value="1"/>
</dbReference>
<gene>
    <name evidence="4" type="ORF">ACFQZS_15340</name>
</gene>
<protein>
    <submittedName>
        <fullName evidence="4">Glycosyltransferase family 4 protein</fullName>
    </submittedName>
</protein>
<comment type="caution">
    <text evidence="4">The sequence shown here is derived from an EMBL/GenBank/DDBJ whole genome shotgun (WGS) entry which is preliminary data.</text>
</comment>
<reference evidence="5" key="1">
    <citation type="journal article" date="2019" name="Int. J. Syst. Evol. Microbiol.">
        <title>The Global Catalogue of Microorganisms (GCM) 10K type strain sequencing project: providing services to taxonomists for standard genome sequencing and annotation.</title>
        <authorList>
            <consortium name="The Broad Institute Genomics Platform"/>
            <consortium name="The Broad Institute Genome Sequencing Center for Infectious Disease"/>
            <person name="Wu L."/>
            <person name="Ma J."/>
        </authorList>
    </citation>
    <scope>NUCLEOTIDE SEQUENCE [LARGE SCALE GENOMIC DNA]</scope>
    <source>
        <strain evidence="5">CCUG 63418</strain>
    </source>
</reference>
<name>A0ABW2Z0Y9_9SPHI</name>
<evidence type="ECO:0000313" key="4">
    <source>
        <dbReference type="EMBL" id="MFD0751525.1"/>
    </source>
</evidence>
<feature type="domain" description="Glycosyltransferase subfamily 4-like N-terminal" evidence="3">
    <location>
        <begin position="61"/>
        <end position="173"/>
    </location>
</feature>
<keyword evidence="1" id="KW-0808">Transferase</keyword>
<proteinExistence type="predicted"/>
<evidence type="ECO:0000256" key="1">
    <source>
        <dbReference type="ARBA" id="ARBA00022679"/>
    </source>
</evidence>
<dbReference type="InterPro" id="IPR001296">
    <property type="entry name" value="Glyco_trans_1"/>
</dbReference>
<dbReference type="CDD" id="cd03809">
    <property type="entry name" value="GT4_MtfB-like"/>
    <property type="match status" value="1"/>
</dbReference>
<dbReference type="Pfam" id="PF00534">
    <property type="entry name" value="Glycos_transf_1"/>
    <property type="match status" value="1"/>
</dbReference>
<sequence length="363" mass="41397">MKILFDHQAFTNQKYGGISRYFANLHYGLKTTKGATSKLGLLLTHNAYISKDSLPAGSLFEQLVKKQSRRDKYNKWYCRHLLKQGDYDVFHPTYYDPYFLSSVKKPFVVTVHDMIHELYPHYFAKQDPLTAGYKAQVINKADHIIAISECTKRDLQKFYKIPDEKITVVYHGYKMNSDLAPAVQFKRPDKYLLFVGDRAVYKNFEPFINAVAPLLLTHTLQLICSGGGSFTADEHRLLIDNNIADRVQQISASDGELAALYANAEAFVYPSLYEGFGLPVLEAFYNNCPVIMSNTSSLPEVGGDAAQYFDPTSQESMANAIEEVINNKNRQAELRTKGKQRLNLFDFDNTLMQTINVYQQVMR</sequence>